<dbReference type="GO" id="GO:0003677">
    <property type="term" value="F:DNA binding"/>
    <property type="evidence" value="ECO:0007669"/>
    <property type="project" value="InterPro"/>
</dbReference>
<dbReference type="RefSeq" id="WP_334353526.1">
    <property type="nucleotide sequence ID" value="NZ_JBAKUA010000026.1"/>
</dbReference>
<feature type="domain" description="Plasmid replication protein origin binding" evidence="3">
    <location>
        <begin position="76"/>
        <end position="165"/>
    </location>
</feature>
<feature type="region of interest" description="Disordered" evidence="1">
    <location>
        <begin position="1"/>
        <end position="26"/>
    </location>
</feature>
<gene>
    <name evidence="4" type="ORF">V7F78_12060</name>
</gene>
<comment type="caution">
    <text evidence="4">The sequence shown here is derived from an EMBL/GenBank/DDBJ whole genome shotgun (WGS) entry which is preliminary data.</text>
</comment>
<reference evidence="4" key="1">
    <citation type="submission" date="2024-02" db="EMBL/GenBank/DDBJ databases">
        <title>Bacterial skin colonization with Propionibacterium avidum as a risk factor for Periprosthetic Joint Infections - a single-center prospective study.</title>
        <authorList>
            <person name="Achermann Y."/>
        </authorList>
    </citation>
    <scope>NUCLEOTIDE SEQUENCE</scope>
    <source>
        <strain evidence="4">PAVI-2017310195</strain>
    </source>
</reference>
<dbReference type="GO" id="GO:0003724">
    <property type="term" value="F:RNA helicase activity"/>
    <property type="evidence" value="ECO:0007669"/>
    <property type="project" value="InterPro"/>
</dbReference>
<accession>A0AB35XMQ2</accession>
<protein>
    <submittedName>
        <fullName evidence="4">Rep family protein</fullName>
    </submittedName>
</protein>
<feature type="domain" description="Helicase superfamily 3 single-stranded DNA/RNA virus" evidence="2">
    <location>
        <begin position="261"/>
        <end position="345"/>
    </location>
</feature>
<dbReference type="Proteomes" id="UP001309299">
    <property type="component" value="Unassembled WGS sequence"/>
</dbReference>
<dbReference type="GO" id="GO:0003723">
    <property type="term" value="F:RNA binding"/>
    <property type="evidence" value="ECO:0007669"/>
    <property type="project" value="InterPro"/>
</dbReference>
<dbReference type="Gene3D" id="3.40.1310.30">
    <property type="match status" value="1"/>
</dbReference>
<evidence type="ECO:0000256" key="1">
    <source>
        <dbReference type="SAM" id="MobiDB-lite"/>
    </source>
</evidence>
<dbReference type="EMBL" id="JBAKUA010000026">
    <property type="protein sequence ID" value="MEH1547712.1"/>
    <property type="molecule type" value="Genomic_DNA"/>
</dbReference>
<sequence>MAEDTKRSDAAAAAKQSGPSGRKPPAYVTFTNQLKPEFWPGWDTGLILSGDLQAIGAEAIRRCEAAGSEVTGFWIVKHDRDTLADGARKDDHIHAVLQQGGPGQHVAGKLQCVELDQALGWSKSIVRAPGRGGRIENALSYLIHAKDPDKFQYAVSDVATLRGLDSAEVEKANRRAWARRAVMARQVAIPAKEWAELGDIVVQRVLDDELDELEILADKTLTDIYTRNQAKVDLAFSVRNRRDMLAEVRKLRAGEFQKTVVWFTGASDQGKTWAAESVAQELAARLGWSVFRATARNGPDDYAGQQVFLMNEPSTRVMEWADLLTLLGPREAGPISARYRNKGDAAPRVVLVAVSVDPVEFGFFVPGKRSTTDSLDQLVRRLSLLAHAEKVDGVPRYSVGPLALLPAPEQRRIAVPNRPSEAVAVSYGLDDAATLVDLTHDEVVGVVVAEVAERSPDVQLVVAQGSTRAELVASGTPTRAALAAAPEPAPTAAKFNLQPQTYSG</sequence>
<evidence type="ECO:0000259" key="3">
    <source>
        <dbReference type="Pfam" id="PF01719"/>
    </source>
</evidence>
<dbReference type="InterPro" id="IPR002631">
    <property type="entry name" value="Plasmid_rep_OBD"/>
</dbReference>
<organism evidence="4 5">
    <name type="scientific">Cutibacterium avidum</name>
    <dbReference type="NCBI Taxonomy" id="33010"/>
    <lineage>
        <taxon>Bacteria</taxon>
        <taxon>Bacillati</taxon>
        <taxon>Actinomycetota</taxon>
        <taxon>Actinomycetes</taxon>
        <taxon>Propionibacteriales</taxon>
        <taxon>Propionibacteriaceae</taxon>
        <taxon>Cutibacterium</taxon>
    </lineage>
</organism>
<dbReference type="GO" id="GO:0003916">
    <property type="term" value="F:DNA topoisomerase activity"/>
    <property type="evidence" value="ECO:0007669"/>
    <property type="project" value="InterPro"/>
</dbReference>
<dbReference type="GO" id="GO:0006260">
    <property type="term" value="P:DNA replication"/>
    <property type="evidence" value="ECO:0007669"/>
    <property type="project" value="InterPro"/>
</dbReference>
<dbReference type="AlphaFoldDB" id="A0AB35XMQ2"/>
<dbReference type="Pfam" id="PF01719">
    <property type="entry name" value="Rep_OBD"/>
    <property type="match status" value="1"/>
</dbReference>
<dbReference type="GO" id="GO:0005727">
    <property type="term" value="C:extrachromosomal circular DNA"/>
    <property type="evidence" value="ECO:0007669"/>
    <property type="project" value="InterPro"/>
</dbReference>
<proteinExistence type="predicted"/>
<dbReference type="Pfam" id="PF00910">
    <property type="entry name" value="RNA_helicase"/>
    <property type="match status" value="1"/>
</dbReference>
<evidence type="ECO:0000313" key="5">
    <source>
        <dbReference type="Proteomes" id="UP001309299"/>
    </source>
</evidence>
<dbReference type="InterPro" id="IPR000605">
    <property type="entry name" value="Helicase_SF3_ssDNA/RNA_vir"/>
</dbReference>
<name>A0AB35XMQ2_9ACTN</name>
<evidence type="ECO:0000259" key="2">
    <source>
        <dbReference type="Pfam" id="PF00910"/>
    </source>
</evidence>
<evidence type="ECO:0000313" key="4">
    <source>
        <dbReference type="EMBL" id="MEH1547712.1"/>
    </source>
</evidence>